<feature type="transmembrane region" description="Helical" evidence="5">
    <location>
        <begin position="167"/>
        <end position="188"/>
    </location>
</feature>
<feature type="transmembrane region" description="Helical" evidence="5">
    <location>
        <begin position="298"/>
        <end position="318"/>
    </location>
</feature>
<name>A0A2W7RJ38_9BACT</name>
<dbReference type="OrthoDB" id="9809599at2"/>
<gene>
    <name evidence="6" type="ORF">LX80_02357</name>
</gene>
<feature type="transmembrane region" description="Helical" evidence="5">
    <location>
        <begin position="141"/>
        <end position="161"/>
    </location>
</feature>
<dbReference type="EMBL" id="QKZV01000008">
    <property type="protein sequence ID" value="PZX60873.1"/>
    <property type="molecule type" value="Genomic_DNA"/>
</dbReference>
<dbReference type="InterPro" id="IPR051788">
    <property type="entry name" value="MFS_Transporter"/>
</dbReference>
<feature type="transmembrane region" description="Helical" evidence="5">
    <location>
        <begin position="273"/>
        <end position="292"/>
    </location>
</feature>
<dbReference type="SUPFAM" id="SSF103473">
    <property type="entry name" value="MFS general substrate transporter"/>
    <property type="match status" value="1"/>
</dbReference>
<dbReference type="Gene3D" id="1.20.1250.20">
    <property type="entry name" value="MFS general substrate transporter like domains"/>
    <property type="match status" value="2"/>
</dbReference>
<evidence type="ECO:0008006" key="8">
    <source>
        <dbReference type="Google" id="ProtNLM"/>
    </source>
</evidence>
<dbReference type="CDD" id="cd17393">
    <property type="entry name" value="MFS_MosC_like"/>
    <property type="match status" value="1"/>
</dbReference>
<feature type="transmembrane region" description="Helical" evidence="5">
    <location>
        <begin position="358"/>
        <end position="377"/>
    </location>
</feature>
<feature type="transmembrane region" description="Helical" evidence="5">
    <location>
        <begin position="240"/>
        <end position="261"/>
    </location>
</feature>
<feature type="transmembrane region" description="Helical" evidence="5">
    <location>
        <begin position="330"/>
        <end position="352"/>
    </location>
</feature>
<comment type="subcellular location">
    <subcellularLocation>
        <location evidence="1">Membrane</location>
        <topology evidence="1">Multi-pass membrane protein</topology>
    </subcellularLocation>
</comment>
<evidence type="ECO:0000313" key="6">
    <source>
        <dbReference type="EMBL" id="PZX60873.1"/>
    </source>
</evidence>
<dbReference type="RefSeq" id="WP_111296701.1">
    <property type="nucleotide sequence ID" value="NZ_QKZV01000008.1"/>
</dbReference>
<proteinExistence type="predicted"/>
<feature type="transmembrane region" description="Helical" evidence="5">
    <location>
        <begin position="12"/>
        <end position="35"/>
    </location>
</feature>
<reference evidence="6 7" key="1">
    <citation type="submission" date="2018-06" db="EMBL/GenBank/DDBJ databases">
        <title>Genomic Encyclopedia of Archaeal and Bacterial Type Strains, Phase II (KMG-II): from individual species to whole genera.</title>
        <authorList>
            <person name="Goeker M."/>
        </authorList>
    </citation>
    <scope>NUCLEOTIDE SEQUENCE [LARGE SCALE GENOMIC DNA]</scope>
    <source>
        <strain evidence="6 7">DSM 23241</strain>
    </source>
</reference>
<evidence type="ECO:0000256" key="3">
    <source>
        <dbReference type="ARBA" id="ARBA00022989"/>
    </source>
</evidence>
<organism evidence="6 7">
    <name type="scientific">Hydrotalea sandarakina</name>
    <dbReference type="NCBI Taxonomy" id="1004304"/>
    <lineage>
        <taxon>Bacteria</taxon>
        <taxon>Pseudomonadati</taxon>
        <taxon>Bacteroidota</taxon>
        <taxon>Chitinophagia</taxon>
        <taxon>Chitinophagales</taxon>
        <taxon>Chitinophagaceae</taxon>
        <taxon>Hydrotalea</taxon>
    </lineage>
</organism>
<protein>
    <recommendedName>
        <fullName evidence="8">Fucose permease</fullName>
    </recommendedName>
</protein>
<keyword evidence="2 5" id="KW-0812">Transmembrane</keyword>
<keyword evidence="7" id="KW-1185">Reference proteome</keyword>
<keyword evidence="3 5" id="KW-1133">Transmembrane helix</keyword>
<dbReference type="InterPro" id="IPR036259">
    <property type="entry name" value="MFS_trans_sf"/>
</dbReference>
<feature type="transmembrane region" description="Helical" evidence="5">
    <location>
        <begin position="47"/>
        <end position="67"/>
    </location>
</feature>
<feature type="transmembrane region" description="Helical" evidence="5">
    <location>
        <begin position="79"/>
        <end position="95"/>
    </location>
</feature>
<sequence>MIHNITSFIKTRTALAVGFLFATSSLIFGIWVAAIPGIKSRMHFSDGSLGLSLLLSPLGAITGMLLSTRVFSKVPVGKWMVGGYIAMGCIMIAQINSANRIMFWTCLYCYGLISFLNGVSSNATVNLLEKKHNRLYMSTCHGMYSLGGAVSAGIAALLFLIHIPPGIQIILVVLFIATIILMNKAYLLSNTEIIHSRSQVKLPSLTILGISFICMVSFMAEGCVADWSAIYFKEVLHAPKAMLSLGYAGFSVAMTFGRLNGDTMITKLGSKNMVVYGALLAASGFLVVVTAYLPFIAIIGYVMIGLGSCTIVPIVFRASANIPGVTTVEGFAMVTTGGLVGFLTGPSVIGFISEHAGLSKGLSLLILMCSLSAYVAYRNPFITNKKNIAEAPAVAYDEQLY</sequence>
<comment type="caution">
    <text evidence="6">The sequence shown here is derived from an EMBL/GenBank/DDBJ whole genome shotgun (WGS) entry which is preliminary data.</text>
</comment>
<evidence type="ECO:0000256" key="1">
    <source>
        <dbReference type="ARBA" id="ARBA00004141"/>
    </source>
</evidence>
<evidence type="ECO:0000256" key="4">
    <source>
        <dbReference type="ARBA" id="ARBA00023136"/>
    </source>
</evidence>
<feature type="transmembrane region" description="Helical" evidence="5">
    <location>
        <begin position="200"/>
        <end position="220"/>
    </location>
</feature>
<evidence type="ECO:0000313" key="7">
    <source>
        <dbReference type="Proteomes" id="UP000249720"/>
    </source>
</evidence>
<dbReference type="PANTHER" id="PTHR23514:SF13">
    <property type="entry name" value="INNER MEMBRANE PROTEIN YBJJ"/>
    <property type="match status" value="1"/>
</dbReference>
<dbReference type="GO" id="GO:0016020">
    <property type="term" value="C:membrane"/>
    <property type="evidence" value="ECO:0007669"/>
    <property type="project" value="UniProtKB-SubCell"/>
</dbReference>
<feature type="transmembrane region" description="Helical" evidence="5">
    <location>
        <begin position="101"/>
        <end position="120"/>
    </location>
</feature>
<evidence type="ECO:0000256" key="5">
    <source>
        <dbReference type="SAM" id="Phobius"/>
    </source>
</evidence>
<accession>A0A2W7RJ38</accession>
<dbReference type="AlphaFoldDB" id="A0A2W7RJ38"/>
<evidence type="ECO:0000256" key="2">
    <source>
        <dbReference type="ARBA" id="ARBA00022692"/>
    </source>
</evidence>
<dbReference type="Proteomes" id="UP000249720">
    <property type="component" value="Unassembled WGS sequence"/>
</dbReference>
<keyword evidence="4 5" id="KW-0472">Membrane</keyword>
<dbReference type="PANTHER" id="PTHR23514">
    <property type="entry name" value="BYPASS OF STOP CODON PROTEIN 6"/>
    <property type="match status" value="1"/>
</dbReference>